<dbReference type="Proteomes" id="UP001157502">
    <property type="component" value="Chromosome 9"/>
</dbReference>
<sequence length="346" mass="39366">MWPLTIYEVPISKVEKLQRVVSSFAKKWLGLPRCFTNIGLYGRGILEIPVSSLAEEFKCSKVRLEMTLTESRDPCVSRTAPTLVTGRKWNPAAASHQVKTDLRHRDIIGNVQQGRGGLGLGDSRPSWQRAAPDQRRRLVVEEIRRHEQATRCVKAISQAKQGQWTRWERVERRKLSWRELMGMEAFHISFILRATYDVLPSPSNLNQCLEGLETGSWWQISTKDFTSLQRSPQRTSDQTLCFGPPLSTMYNIIELSVPWEAAVEEAFERKSLKYTELAADAEQRGWKAKVCPVEVGCRGFVGKSTIRLLNWAARSNLTANHQSPLRRSRRSEPLALGEKGRLQLGP</sequence>
<evidence type="ECO:0000313" key="2">
    <source>
        <dbReference type="Proteomes" id="UP001157502"/>
    </source>
</evidence>
<accession>A0ACC2GSD3</accession>
<reference evidence="1" key="1">
    <citation type="submission" date="2021-05" db="EMBL/GenBank/DDBJ databases">
        <authorList>
            <person name="Pan Q."/>
            <person name="Jouanno E."/>
            <person name="Zahm M."/>
            <person name="Klopp C."/>
            <person name="Cabau C."/>
            <person name="Louis A."/>
            <person name="Berthelot C."/>
            <person name="Parey E."/>
            <person name="Roest Crollius H."/>
            <person name="Montfort J."/>
            <person name="Robinson-Rechavi M."/>
            <person name="Bouchez O."/>
            <person name="Lampietro C."/>
            <person name="Lopez Roques C."/>
            <person name="Donnadieu C."/>
            <person name="Postlethwait J."/>
            <person name="Bobe J."/>
            <person name="Dillon D."/>
            <person name="Chandos A."/>
            <person name="von Hippel F."/>
            <person name="Guiguen Y."/>
        </authorList>
    </citation>
    <scope>NUCLEOTIDE SEQUENCE</scope>
    <source>
        <strain evidence="1">YG-Jan2019</strain>
    </source>
</reference>
<name>A0ACC2GSD3_DALPE</name>
<comment type="caution">
    <text evidence="1">The sequence shown here is derived from an EMBL/GenBank/DDBJ whole genome shotgun (WGS) entry which is preliminary data.</text>
</comment>
<organism evidence="1 2">
    <name type="scientific">Dallia pectoralis</name>
    <name type="common">Alaska blackfish</name>
    <dbReference type="NCBI Taxonomy" id="75939"/>
    <lineage>
        <taxon>Eukaryota</taxon>
        <taxon>Metazoa</taxon>
        <taxon>Chordata</taxon>
        <taxon>Craniata</taxon>
        <taxon>Vertebrata</taxon>
        <taxon>Euteleostomi</taxon>
        <taxon>Actinopterygii</taxon>
        <taxon>Neopterygii</taxon>
        <taxon>Teleostei</taxon>
        <taxon>Protacanthopterygii</taxon>
        <taxon>Esociformes</taxon>
        <taxon>Umbridae</taxon>
        <taxon>Dallia</taxon>
    </lineage>
</organism>
<gene>
    <name evidence="1" type="ORF">DPEC_G00109360</name>
</gene>
<protein>
    <submittedName>
        <fullName evidence="1">Uncharacterized protein</fullName>
    </submittedName>
</protein>
<keyword evidence="2" id="KW-1185">Reference proteome</keyword>
<evidence type="ECO:0000313" key="1">
    <source>
        <dbReference type="EMBL" id="KAJ8006643.1"/>
    </source>
</evidence>
<proteinExistence type="predicted"/>
<dbReference type="EMBL" id="CM055736">
    <property type="protein sequence ID" value="KAJ8006643.1"/>
    <property type="molecule type" value="Genomic_DNA"/>
</dbReference>